<dbReference type="EMBL" id="KR905067">
    <property type="protein sequence ID" value="ALJ97813.1"/>
    <property type="molecule type" value="Genomic_DNA"/>
</dbReference>
<keyword evidence="3" id="KW-0067">ATP-binding</keyword>
<dbReference type="GeneID" id="26629016"/>
<protein>
    <submittedName>
        <fullName evidence="3">Helicase</fullName>
    </submittedName>
</protein>
<gene>
    <name evidence="3" type="ORF">CL2_41</name>
</gene>
<evidence type="ECO:0000259" key="1">
    <source>
        <dbReference type="PROSITE" id="PS51192"/>
    </source>
</evidence>
<sequence>MFQLHPYQKKLVDQARDKLANGHKSVLLVSPAGSGKSVVIAEIARLAVMKGGHVMFTVHRKELIDQITKTFIANGVDLSKCTIMTVGRIARRLGKLPKPTLIITDETHHSLAKTYHKIYDYYSDVPRLGFSASPWRLSGKGLGDVYETMVEGPTVKWLIEHHYLAPFDYYAPTLIDVEKLKKSSTGDYSTKSIDEANTKMIFGDVVSHYQKLANGRQAIVYAHSISESQSVAEAFKNAGINALHVDSKTPAGERADIMRGFKDGQIKVISNCDLISEGFDVPECGVVIMLRPTASLVLDIQQSMRGMRYRPNKRAIIIDHVANVYRFGLPDADREWSLEDRPKKVKRSGKSDGPAIKSCPKCYGIVPAQVKQCPLCGYSFRADGADLEVDPTAKLKKVDKKVFKIVADYSKTKYGQMKAEDAESPEDMYAIAKAHGYKPGWAYHQIVARGWLKERKRA</sequence>
<dbReference type="InterPro" id="IPR001650">
    <property type="entry name" value="Helicase_C-like"/>
</dbReference>
<dbReference type="PANTHER" id="PTHR47396">
    <property type="entry name" value="TYPE I RESTRICTION ENZYME ECOKI R PROTEIN"/>
    <property type="match status" value="1"/>
</dbReference>
<evidence type="ECO:0000313" key="4">
    <source>
        <dbReference type="Proteomes" id="UP000202231"/>
    </source>
</evidence>
<dbReference type="PROSITE" id="PS51194">
    <property type="entry name" value="HELICASE_CTER"/>
    <property type="match status" value="1"/>
</dbReference>
<dbReference type="GO" id="GO:0004386">
    <property type="term" value="F:helicase activity"/>
    <property type="evidence" value="ECO:0007669"/>
    <property type="project" value="UniProtKB-KW"/>
</dbReference>
<dbReference type="KEGG" id="vg:26629016"/>
<dbReference type="GO" id="GO:0016787">
    <property type="term" value="F:hydrolase activity"/>
    <property type="evidence" value="ECO:0007669"/>
    <property type="project" value="InterPro"/>
</dbReference>
<dbReference type="Gene3D" id="3.40.50.300">
    <property type="entry name" value="P-loop containing nucleotide triphosphate hydrolases"/>
    <property type="match status" value="2"/>
</dbReference>
<proteinExistence type="predicted"/>
<dbReference type="InterPro" id="IPR014001">
    <property type="entry name" value="Helicase_ATP-bd"/>
</dbReference>
<dbReference type="PANTHER" id="PTHR47396:SF1">
    <property type="entry name" value="ATP-DEPENDENT HELICASE IRC3-RELATED"/>
    <property type="match status" value="1"/>
</dbReference>
<dbReference type="Pfam" id="PF10571">
    <property type="entry name" value="UPF0547"/>
    <property type="match status" value="1"/>
</dbReference>
<dbReference type="InterPro" id="IPR018886">
    <property type="entry name" value="UPF0547"/>
</dbReference>
<dbReference type="InterPro" id="IPR027417">
    <property type="entry name" value="P-loop_NTPase"/>
</dbReference>
<dbReference type="Proteomes" id="UP000202231">
    <property type="component" value="Segment"/>
</dbReference>
<dbReference type="PROSITE" id="PS51192">
    <property type="entry name" value="HELICASE_ATP_BIND_1"/>
    <property type="match status" value="1"/>
</dbReference>
<dbReference type="SMART" id="SM00490">
    <property type="entry name" value="HELICc"/>
    <property type="match status" value="1"/>
</dbReference>
<evidence type="ECO:0000259" key="2">
    <source>
        <dbReference type="PROSITE" id="PS51194"/>
    </source>
</evidence>
<organism evidence="3 4">
    <name type="scientific">Lactobacillus phage CL2</name>
    <dbReference type="NCBI Taxonomy" id="1739608"/>
    <lineage>
        <taxon>Viruses</taxon>
        <taxon>Duplodnaviria</taxon>
        <taxon>Heunggongvirae</taxon>
        <taxon>Uroviricota</taxon>
        <taxon>Caudoviricetes</taxon>
        <taxon>Colunavirus</taxon>
        <taxon>Colunavirus CL2</taxon>
    </lineage>
</organism>
<dbReference type="InterPro" id="IPR050742">
    <property type="entry name" value="Helicase_Restrict-Modif_Enz"/>
</dbReference>
<feature type="domain" description="Helicase ATP-binding" evidence="1">
    <location>
        <begin position="17"/>
        <end position="134"/>
    </location>
</feature>
<feature type="domain" description="Helicase C-terminal" evidence="2">
    <location>
        <begin position="204"/>
        <end position="349"/>
    </location>
</feature>
<dbReference type="GO" id="GO:0003677">
    <property type="term" value="F:DNA binding"/>
    <property type="evidence" value="ECO:0007669"/>
    <property type="project" value="InterPro"/>
</dbReference>
<evidence type="ECO:0000313" key="3">
    <source>
        <dbReference type="EMBL" id="ALJ97813.1"/>
    </source>
</evidence>
<dbReference type="InterPro" id="IPR006935">
    <property type="entry name" value="Helicase/UvrB_N"/>
</dbReference>
<dbReference type="Pfam" id="PF00271">
    <property type="entry name" value="Helicase_C"/>
    <property type="match status" value="1"/>
</dbReference>
<dbReference type="OrthoDB" id="1659at10239"/>
<dbReference type="SUPFAM" id="SSF52540">
    <property type="entry name" value="P-loop containing nucleoside triphosphate hydrolases"/>
    <property type="match status" value="1"/>
</dbReference>
<keyword evidence="3" id="KW-0547">Nucleotide-binding</keyword>
<dbReference type="RefSeq" id="YP_009201836.1">
    <property type="nucleotide sequence ID" value="NC_028835.1"/>
</dbReference>
<dbReference type="Pfam" id="PF04851">
    <property type="entry name" value="ResIII"/>
    <property type="match status" value="2"/>
</dbReference>
<reference evidence="3 4" key="1">
    <citation type="journal article" date="2016" name="Appl. Environ. Microbiol.">
        <title>Genomic Diversity of Phages Infecting Probiotic Strains of Lactobacillus paracasei.</title>
        <authorList>
            <person name="Mercanti D.J."/>
            <person name="Rousseau G.M."/>
            <person name="Capra M.L."/>
            <person name="Quiberoni A."/>
            <person name="Tremblay D.M."/>
            <person name="Labrie S.J."/>
            <person name="Moineau S."/>
        </authorList>
    </citation>
    <scope>NUCLEOTIDE SEQUENCE [LARGE SCALE GENOMIC DNA]</scope>
</reference>
<keyword evidence="3" id="KW-0347">Helicase</keyword>
<keyword evidence="3" id="KW-0378">Hydrolase</keyword>
<name>A0A0P0ID30_9CAUD</name>
<dbReference type="GO" id="GO:0005524">
    <property type="term" value="F:ATP binding"/>
    <property type="evidence" value="ECO:0007669"/>
    <property type="project" value="InterPro"/>
</dbReference>
<keyword evidence="4" id="KW-1185">Reference proteome</keyword>
<dbReference type="SMART" id="SM00487">
    <property type="entry name" value="DEXDc"/>
    <property type="match status" value="1"/>
</dbReference>
<accession>A0A0P0ID30</accession>